<reference evidence="2" key="1">
    <citation type="submission" date="2023-06" db="EMBL/GenBank/DDBJ databases">
        <title>Genome-scale phylogeny and comparative genomics of the fungal order Sordariales.</title>
        <authorList>
            <consortium name="Lawrence Berkeley National Laboratory"/>
            <person name="Hensen N."/>
            <person name="Bonometti L."/>
            <person name="Westerberg I."/>
            <person name="Brannstrom I.O."/>
            <person name="Guillou S."/>
            <person name="Cros-Aarteil S."/>
            <person name="Calhoun S."/>
            <person name="Haridas S."/>
            <person name="Kuo A."/>
            <person name="Mondo S."/>
            <person name="Pangilinan J."/>
            <person name="Riley R."/>
            <person name="LaButti K."/>
            <person name="Andreopoulos B."/>
            <person name="Lipzen A."/>
            <person name="Chen C."/>
            <person name="Yanf M."/>
            <person name="Daum C."/>
            <person name="Ng V."/>
            <person name="Clum A."/>
            <person name="Steindorff A."/>
            <person name="Ohm R."/>
            <person name="Martin F."/>
            <person name="Silar P."/>
            <person name="Natvig D."/>
            <person name="Lalanne C."/>
            <person name="Gautier V."/>
            <person name="Ament-velasquez S.L."/>
            <person name="Kruys A."/>
            <person name="Hutchinson M.I."/>
            <person name="Powell A.J."/>
            <person name="Barry K."/>
            <person name="Miller A.N."/>
            <person name="Grigoriev I.V."/>
            <person name="Debuchy R."/>
            <person name="Gladieux P."/>
            <person name="Thoren M.H."/>
            <person name="Johannesson H."/>
        </authorList>
    </citation>
    <scope>NUCLEOTIDE SEQUENCE</scope>
    <source>
        <strain evidence="2">SMH3391-2</strain>
    </source>
</reference>
<evidence type="ECO:0000313" key="3">
    <source>
        <dbReference type="Proteomes" id="UP001174934"/>
    </source>
</evidence>
<evidence type="ECO:0000313" key="2">
    <source>
        <dbReference type="EMBL" id="KAK0635282.1"/>
    </source>
</evidence>
<proteinExistence type="predicted"/>
<sequence>MGVAIDAAGVLMEEQALRPILKALMTSPVRSRVVAKCVPVEGTVSVSGIQRVDGEEDGVAASRHEYSGYPVSLRPRRDKRFEVEEPSEILEDSVLEDLHPKVEAKKAFSRPKRPGRKMGKPVRNGYRVPKQ</sequence>
<accession>A0AA39XJP0</accession>
<name>A0AA39XJP0_9PEZI</name>
<evidence type="ECO:0000256" key="1">
    <source>
        <dbReference type="SAM" id="MobiDB-lite"/>
    </source>
</evidence>
<protein>
    <submittedName>
        <fullName evidence="2">Uncharacterized protein</fullName>
    </submittedName>
</protein>
<dbReference type="AlphaFoldDB" id="A0AA39XJP0"/>
<comment type="caution">
    <text evidence="2">The sequence shown here is derived from an EMBL/GenBank/DDBJ whole genome shotgun (WGS) entry which is preliminary data.</text>
</comment>
<keyword evidence="3" id="KW-1185">Reference proteome</keyword>
<organism evidence="2 3">
    <name type="scientific">Bombardia bombarda</name>
    <dbReference type="NCBI Taxonomy" id="252184"/>
    <lineage>
        <taxon>Eukaryota</taxon>
        <taxon>Fungi</taxon>
        <taxon>Dikarya</taxon>
        <taxon>Ascomycota</taxon>
        <taxon>Pezizomycotina</taxon>
        <taxon>Sordariomycetes</taxon>
        <taxon>Sordariomycetidae</taxon>
        <taxon>Sordariales</taxon>
        <taxon>Lasiosphaeriaceae</taxon>
        <taxon>Bombardia</taxon>
    </lineage>
</organism>
<gene>
    <name evidence="2" type="ORF">B0T17DRAFT_502837</name>
</gene>
<dbReference type="EMBL" id="JAULSR010000001">
    <property type="protein sequence ID" value="KAK0635282.1"/>
    <property type="molecule type" value="Genomic_DNA"/>
</dbReference>
<dbReference type="Proteomes" id="UP001174934">
    <property type="component" value="Unassembled WGS sequence"/>
</dbReference>
<feature type="compositionally biased region" description="Basic residues" evidence="1">
    <location>
        <begin position="107"/>
        <end position="120"/>
    </location>
</feature>
<feature type="region of interest" description="Disordered" evidence="1">
    <location>
        <begin position="102"/>
        <end position="131"/>
    </location>
</feature>